<organism evidence="1 2">
    <name type="scientific">Candidatus Argoarchaeum ethanivorans</name>
    <dbReference type="NCBI Taxonomy" id="2608793"/>
    <lineage>
        <taxon>Archaea</taxon>
        <taxon>Methanobacteriati</taxon>
        <taxon>Methanobacteriota</taxon>
        <taxon>Stenosarchaea group</taxon>
        <taxon>Methanomicrobia</taxon>
        <taxon>Methanosarcinales</taxon>
        <taxon>Methanosarcinales incertae sedis</taxon>
        <taxon>GOM Arc I cluster</taxon>
        <taxon>Candidatus Argoarchaeum</taxon>
    </lineage>
</organism>
<proteinExistence type="predicted"/>
<evidence type="ECO:0000313" key="1">
    <source>
        <dbReference type="EMBL" id="CAD6492172.1"/>
    </source>
</evidence>
<reference evidence="1" key="1">
    <citation type="submission" date="2020-10" db="EMBL/GenBank/DDBJ databases">
        <authorList>
            <person name="Hahn C.J."/>
            <person name="Laso-Perez R."/>
            <person name="Vulcano F."/>
            <person name="Vaziourakis K.-M."/>
            <person name="Stokke R."/>
            <person name="Steen I.H."/>
            <person name="Teske A."/>
            <person name="Boetius A."/>
            <person name="Liebeke M."/>
            <person name="Amann R."/>
            <person name="Knittel K."/>
        </authorList>
    </citation>
    <scope>NUCLEOTIDE SEQUENCE</scope>
    <source>
        <strain evidence="1">Gfbio:e3339647-f889-4370-9287-4fb5cb688e4c:AG392D22_GoMArc1</strain>
    </source>
</reference>
<dbReference type="AlphaFoldDB" id="A0A811T939"/>
<comment type="caution">
    <text evidence="1">The sequence shown here is derived from an EMBL/GenBank/DDBJ whole genome shotgun (WGS) entry which is preliminary data.</text>
</comment>
<dbReference type="InterPro" id="IPR011330">
    <property type="entry name" value="Glyco_hydro/deAcase_b/a-brl"/>
</dbReference>
<evidence type="ECO:0000313" key="2">
    <source>
        <dbReference type="Proteomes" id="UP000634805"/>
    </source>
</evidence>
<protein>
    <recommendedName>
        <fullName evidence="3">Polysaccharide deacetylase</fullName>
    </recommendedName>
</protein>
<dbReference type="GO" id="GO:0005975">
    <property type="term" value="P:carbohydrate metabolic process"/>
    <property type="evidence" value="ECO:0007669"/>
    <property type="project" value="InterPro"/>
</dbReference>
<dbReference type="EMBL" id="CAJHIS010000004">
    <property type="protein sequence ID" value="CAD6492172.1"/>
    <property type="molecule type" value="Genomic_DNA"/>
</dbReference>
<name>A0A811T939_9EURY</name>
<evidence type="ECO:0008006" key="3">
    <source>
        <dbReference type="Google" id="ProtNLM"/>
    </source>
</evidence>
<sequence>MLDFTLDKYIELCKTIIDSGYTSVSVRTYLEDRQNRCVVIRHDVDRKPEHAMKMAEIEKEFGINSTYYFRTTASVFKSDIIMAINNLGQEIGYHYEVLDKTKGDFEEAIKLFENELKEFRKMCDVKTICMHGNPLSKWVNKDLWNEYDFRDFGIIGEPYLSIDYEKVLYLTDTGRGWNNTRYSVKDTVDADSVYRVKYTDDVIDLLKNETLGQICISAHPERWSDNFGSWLWDMVWQNVKNVGKAGIVKYRKSFHD</sequence>
<dbReference type="Proteomes" id="UP000634805">
    <property type="component" value="Unassembled WGS sequence"/>
</dbReference>
<dbReference type="SUPFAM" id="SSF88713">
    <property type="entry name" value="Glycoside hydrolase/deacetylase"/>
    <property type="match status" value="1"/>
</dbReference>
<gene>
    <name evidence="1" type="ORF">EMLJLAPB_00226</name>
</gene>
<accession>A0A811T939</accession>